<accession>A0A4C1X4U6</accession>
<sequence length="167" mass="18691">MKASQWPKIGTRERRRKGRGALNLRITSFTGNSERQNFNPTVHRGTPHKGVGRGRPSAVCSPLAVLERSAARPVQCRVIGRSDYKGRRIAQGPDHRGSTVVTVAATVAGGLASAPKRGAPKTRRSFYTLARFQLVTYLVTYRLKNTLRPLEHRRSEYFRCVPVILRL</sequence>
<proteinExistence type="predicted"/>
<organism evidence="2 3">
    <name type="scientific">Eumeta variegata</name>
    <name type="common">Bagworm moth</name>
    <name type="synonym">Eumeta japonica</name>
    <dbReference type="NCBI Taxonomy" id="151549"/>
    <lineage>
        <taxon>Eukaryota</taxon>
        <taxon>Metazoa</taxon>
        <taxon>Ecdysozoa</taxon>
        <taxon>Arthropoda</taxon>
        <taxon>Hexapoda</taxon>
        <taxon>Insecta</taxon>
        <taxon>Pterygota</taxon>
        <taxon>Neoptera</taxon>
        <taxon>Endopterygota</taxon>
        <taxon>Lepidoptera</taxon>
        <taxon>Glossata</taxon>
        <taxon>Ditrysia</taxon>
        <taxon>Tineoidea</taxon>
        <taxon>Psychidae</taxon>
        <taxon>Oiketicinae</taxon>
        <taxon>Eumeta</taxon>
    </lineage>
</organism>
<dbReference type="Proteomes" id="UP000299102">
    <property type="component" value="Unassembled WGS sequence"/>
</dbReference>
<comment type="caution">
    <text evidence="2">The sequence shown here is derived from an EMBL/GenBank/DDBJ whole genome shotgun (WGS) entry which is preliminary data.</text>
</comment>
<evidence type="ECO:0000256" key="1">
    <source>
        <dbReference type="SAM" id="MobiDB-lite"/>
    </source>
</evidence>
<evidence type="ECO:0000313" key="3">
    <source>
        <dbReference type="Proteomes" id="UP000299102"/>
    </source>
</evidence>
<feature type="region of interest" description="Disordered" evidence="1">
    <location>
        <begin position="1"/>
        <end position="20"/>
    </location>
</feature>
<keyword evidence="3" id="KW-1185">Reference proteome</keyword>
<name>A0A4C1X4U6_EUMVA</name>
<dbReference type="EMBL" id="BGZK01000714">
    <property type="protein sequence ID" value="GBP57344.1"/>
    <property type="molecule type" value="Genomic_DNA"/>
</dbReference>
<gene>
    <name evidence="2" type="ORF">EVAR_27372_1</name>
</gene>
<evidence type="ECO:0000313" key="2">
    <source>
        <dbReference type="EMBL" id="GBP57344.1"/>
    </source>
</evidence>
<protein>
    <submittedName>
        <fullName evidence="2">Uncharacterized protein</fullName>
    </submittedName>
</protein>
<feature type="compositionally biased region" description="Polar residues" evidence="1">
    <location>
        <begin position="31"/>
        <end position="40"/>
    </location>
</feature>
<dbReference type="AlphaFoldDB" id="A0A4C1X4U6"/>
<reference evidence="2 3" key="1">
    <citation type="journal article" date="2019" name="Commun. Biol.">
        <title>The bagworm genome reveals a unique fibroin gene that provides high tensile strength.</title>
        <authorList>
            <person name="Kono N."/>
            <person name="Nakamura H."/>
            <person name="Ohtoshi R."/>
            <person name="Tomita M."/>
            <person name="Numata K."/>
            <person name="Arakawa K."/>
        </authorList>
    </citation>
    <scope>NUCLEOTIDE SEQUENCE [LARGE SCALE GENOMIC DNA]</scope>
</reference>
<feature type="region of interest" description="Disordered" evidence="1">
    <location>
        <begin position="31"/>
        <end position="56"/>
    </location>
</feature>